<organism evidence="1 2">
    <name type="scientific">Staphylococcus lutrae</name>
    <dbReference type="NCBI Taxonomy" id="155085"/>
    <lineage>
        <taxon>Bacteria</taxon>
        <taxon>Bacillati</taxon>
        <taxon>Bacillota</taxon>
        <taxon>Bacilli</taxon>
        <taxon>Bacillales</taxon>
        <taxon>Staphylococcaceae</taxon>
        <taxon>Staphylococcus</taxon>
    </lineage>
</organism>
<dbReference type="Proteomes" id="UP000242864">
    <property type="component" value="Chromosome"/>
</dbReference>
<name>A0AAC9WK55_9STAP</name>
<proteinExistence type="predicted"/>
<evidence type="ECO:0000313" key="1">
    <source>
        <dbReference type="EMBL" id="ARJ51496.1"/>
    </source>
</evidence>
<dbReference type="EMBL" id="CP020773">
    <property type="protein sequence ID" value="ARJ51496.1"/>
    <property type="molecule type" value="Genomic_DNA"/>
</dbReference>
<reference evidence="1 2" key="1">
    <citation type="submission" date="2017-04" db="EMBL/GenBank/DDBJ databases">
        <authorList>
            <person name="Veseli I.A."/>
            <person name="Tang C."/>
            <person name="Pombert J.-F."/>
        </authorList>
    </citation>
    <scope>NUCLEOTIDE SEQUENCE [LARGE SCALE GENOMIC DNA]</scope>
    <source>
        <strain evidence="1 2">ATCC 700373</strain>
    </source>
</reference>
<protein>
    <submittedName>
        <fullName evidence="1">Uncharacterized protein</fullName>
    </submittedName>
</protein>
<gene>
    <name evidence="1" type="ORF">B5P37_09335</name>
</gene>
<accession>A0AAC9WK55</accession>
<dbReference type="AlphaFoldDB" id="A0AAC9WK55"/>
<evidence type="ECO:0000313" key="2">
    <source>
        <dbReference type="Proteomes" id="UP000242864"/>
    </source>
</evidence>
<dbReference type="KEGG" id="slz:B5P37_09335"/>
<sequence>MTKREMQYTQEQIEAMHQPIPKQSHLLINEIRHTQNIPYTQALKKGIACIWFVPQQFDLETIARLHRTYDQLILVFQWEDGLSKLMQSPLRHENHLFSVLDQRHFNVSFAFAIQQIEVSHVVLTLESETPLTSLPIANHEVASHVLYRLANDKIYPTALMKGLNLYEPINAFVKCYIDEVCYRTPGISEIRLFSEYVQTKGVKIKHRQAVYEALETIEAIYNVTDATDMSCYPEVNALIRQIRRFLDTQDPETVRQIKQDIYEKMPIFHYHLLNEGHAETLVIAYCFPPYIDTSGNVMAKRIRDKGEIVDIISNDMSRIRQKDEKLNTLAAHLVDTHYLLDAKQAFSSWESIAGFTEQGLEVLAQHPKMYRHLYSRAMFPQSHFLAFEIKLEQPEIYWRAEFSDPLHTTVTSDLRYAPIQDASYIDSVKQRLHREWRPLVDDNVFNVCELLALSHADELIFTNEHQLKYMIERFDEKMKQSIQSRAVISRHPIPRPHDYKKVNTHYPLDPDLIHLGYFGNFYATRGFNEIELVCKYLEAKGETAFKIHCFTNIRGNIKNIYRNSDFKDYIVLHPLVGYFEFLNITQKFDGLLLFDAHTTGIKTINPYVPSKLSDYKGSGKKVWAFVEEGSTMAQDNDIIHTLMADFDHYIDGFQQIKAAVVRLKRD</sequence>
<dbReference type="RefSeq" id="WP_085237958.1">
    <property type="nucleotide sequence ID" value="NZ_CP020773.1"/>
</dbReference>
<keyword evidence="2" id="KW-1185">Reference proteome</keyword>